<dbReference type="Gene3D" id="1.10.1170.10">
    <property type="entry name" value="Inhibitor Of Apoptosis Protein (2mihbC-IAP-1), Chain A"/>
    <property type="match status" value="1"/>
</dbReference>
<sequence length="92" mass="10286">MQSYKAWQNTEPSAEDCAKAGFFYTGTSYIVRCFQCGIGLNDFSAGDDPLKKRIKHSDGCLFLIGVFGSKLKLRLQLKDIEQSEEAFHLGNT</sequence>
<accession>A0A9D4CPZ0</accession>
<keyword evidence="2" id="KW-1185">Reference proteome</keyword>
<evidence type="ECO:0000313" key="1">
    <source>
        <dbReference type="EMBL" id="KAH3729047.1"/>
    </source>
</evidence>
<dbReference type="Pfam" id="PF00653">
    <property type="entry name" value="BIR"/>
    <property type="match status" value="1"/>
</dbReference>
<dbReference type="CDD" id="cd00022">
    <property type="entry name" value="BIR"/>
    <property type="match status" value="1"/>
</dbReference>
<dbReference type="PROSITE" id="PS50143">
    <property type="entry name" value="BIR_REPEAT_2"/>
    <property type="match status" value="1"/>
</dbReference>
<dbReference type="GO" id="GO:0005737">
    <property type="term" value="C:cytoplasm"/>
    <property type="evidence" value="ECO:0007669"/>
    <property type="project" value="TreeGrafter"/>
</dbReference>
<evidence type="ECO:0000313" key="2">
    <source>
        <dbReference type="Proteomes" id="UP000828390"/>
    </source>
</evidence>
<organism evidence="1 2">
    <name type="scientific">Dreissena polymorpha</name>
    <name type="common">Zebra mussel</name>
    <name type="synonym">Mytilus polymorpha</name>
    <dbReference type="NCBI Taxonomy" id="45954"/>
    <lineage>
        <taxon>Eukaryota</taxon>
        <taxon>Metazoa</taxon>
        <taxon>Spiralia</taxon>
        <taxon>Lophotrochozoa</taxon>
        <taxon>Mollusca</taxon>
        <taxon>Bivalvia</taxon>
        <taxon>Autobranchia</taxon>
        <taxon>Heteroconchia</taxon>
        <taxon>Euheterodonta</taxon>
        <taxon>Imparidentia</taxon>
        <taxon>Neoheterodontei</taxon>
        <taxon>Myida</taxon>
        <taxon>Dreissenoidea</taxon>
        <taxon>Dreissenidae</taxon>
        <taxon>Dreissena</taxon>
    </lineage>
</organism>
<dbReference type="InterPro" id="IPR050784">
    <property type="entry name" value="IAP"/>
</dbReference>
<name>A0A9D4CPZ0_DREPO</name>
<proteinExistence type="predicted"/>
<dbReference type="Proteomes" id="UP000828390">
    <property type="component" value="Unassembled WGS sequence"/>
</dbReference>
<dbReference type="SUPFAM" id="SSF57924">
    <property type="entry name" value="Inhibitor of apoptosis (IAP) repeat"/>
    <property type="match status" value="1"/>
</dbReference>
<comment type="caution">
    <text evidence="1">The sequence shown here is derived from an EMBL/GenBank/DDBJ whole genome shotgun (WGS) entry which is preliminary data.</text>
</comment>
<dbReference type="InterPro" id="IPR001370">
    <property type="entry name" value="BIR_rpt"/>
</dbReference>
<gene>
    <name evidence="1" type="ORF">DPMN_055010</name>
</gene>
<reference evidence="1" key="1">
    <citation type="journal article" date="2019" name="bioRxiv">
        <title>The Genome of the Zebra Mussel, Dreissena polymorpha: A Resource for Invasive Species Research.</title>
        <authorList>
            <person name="McCartney M.A."/>
            <person name="Auch B."/>
            <person name="Kono T."/>
            <person name="Mallez S."/>
            <person name="Zhang Y."/>
            <person name="Obille A."/>
            <person name="Becker A."/>
            <person name="Abrahante J.E."/>
            <person name="Garbe J."/>
            <person name="Badalamenti J.P."/>
            <person name="Herman A."/>
            <person name="Mangelson H."/>
            <person name="Liachko I."/>
            <person name="Sullivan S."/>
            <person name="Sone E.D."/>
            <person name="Koren S."/>
            <person name="Silverstein K.A.T."/>
            <person name="Beckman K.B."/>
            <person name="Gohl D.M."/>
        </authorList>
    </citation>
    <scope>NUCLEOTIDE SEQUENCE</scope>
    <source>
        <strain evidence="1">Duluth1</strain>
        <tissue evidence="1">Whole animal</tissue>
    </source>
</reference>
<dbReference type="GO" id="GO:0005634">
    <property type="term" value="C:nucleus"/>
    <property type="evidence" value="ECO:0007669"/>
    <property type="project" value="TreeGrafter"/>
</dbReference>
<dbReference type="AlphaFoldDB" id="A0A9D4CPZ0"/>
<protein>
    <submittedName>
        <fullName evidence="1">Uncharacterized protein</fullName>
    </submittedName>
</protein>
<dbReference type="PANTHER" id="PTHR10044:SF139">
    <property type="entry name" value="DEATH-ASSOCIATED INHIBITOR OF APOPTOSIS 2"/>
    <property type="match status" value="1"/>
</dbReference>
<dbReference type="SMART" id="SM00238">
    <property type="entry name" value="BIR"/>
    <property type="match status" value="1"/>
</dbReference>
<dbReference type="PANTHER" id="PTHR10044">
    <property type="entry name" value="INHIBITOR OF APOPTOSIS"/>
    <property type="match status" value="1"/>
</dbReference>
<reference evidence="1" key="2">
    <citation type="submission" date="2020-11" db="EMBL/GenBank/DDBJ databases">
        <authorList>
            <person name="McCartney M.A."/>
            <person name="Auch B."/>
            <person name="Kono T."/>
            <person name="Mallez S."/>
            <person name="Becker A."/>
            <person name="Gohl D.M."/>
            <person name="Silverstein K.A.T."/>
            <person name="Koren S."/>
            <person name="Bechman K.B."/>
            <person name="Herman A."/>
            <person name="Abrahante J.E."/>
            <person name="Garbe J."/>
        </authorList>
    </citation>
    <scope>NUCLEOTIDE SEQUENCE</scope>
    <source>
        <strain evidence="1">Duluth1</strain>
        <tissue evidence="1">Whole animal</tissue>
    </source>
</reference>
<dbReference type="EMBL" id="JAIWYP010000012">
    <property type="protein sequence ID" value="KAH3729047.1"/>
    <property type="molecule type" value="Genomic_DNA"/>
</dbReference>